<dbReference type="InterPro" id="IPR026268">
    <property type="entry name" value="RseC"/>
</dbReference>
<feature type="transmembrane region" description="Helical" evidence="1">
    <location>
        <begin position="104"/>
        <end position="123"/>
    </location>
</feature>
<dbReference type="EMBL" id="FQXH01000008">
    <property type="protein sequence ID" value="SHH13937.1"/>
    <property type="molecule type" value="Genomic_DNA"/>
</dbReference>
<dbReference type="STRING" id="1123350.SAMN02744040_00974"/>
<dbReference type="PIRSF" id="PIRSF004923">
    <property type="entry name" value="RseC"/>
    <property type="match status" value="1"/>
</dbReference>
<keyword evidence="1" id="KW-0472">Membrane</keyword>
<dbReference type="PANTHER" id="PTHR35867">
    <property type="entry name" value="PROTEIN RSEC"/>
    <property type="match status" value="1"/>
</dbReference>
<dbReference type="Pfam" id="PF04246">
    <property type="entry name" value="RseC_MucC"/>
    <property type="match status" value="1"/>
</dbReference>
<keyword evidence="3" id="KW-1185">Reference proteome</keyword>
<keyword evidence="1" id="KW-0812">Transmembrane</keyword>
<dbReference type="PANTHER" id="PTHR35867:SF1">
    <property type="entry name" value="PROTEIN RSEC"/>
    <property type="match status" value="1"/>
</dbReference>
<dbReference type="Proteomes" id="UP000242520">
    <property type="component" value="Unassembled WGS sequence"/>
</dbReference>
<dbReference type="InterPro" id="IPR007359">
    <property type="entry name" value="SigmaE_reg_RseC_MucC"/>
</dbReference>
<gene>
    <name evidence="2" type="ORF">SAMN02744040_00974</name>
</gene>
<dbReference type="RefSeq" id="WP_072724208.1">
    <property type="nucleotide sequence ID" value="NZ_FQXH01000008.1"/>
</dbReference>
<organism evidence="2 3">
    <name type="scientific">Tepidibacter thalassicus DSM 15285</name>
    <dbReference type="NCBI Taxonomy" id="1123350"/>
    <lineage>
        <taxon>Bacteria</taxon>
        <taxon>Bacillati</taxon>
        <taxon>Bacillota</taxon>
        <taxon>Clostridia</taxon>
        <taxon>Peptostreptococcales</taxon>
        <taxon>Peptostreptococcaceae</taxon>
        <taxon>Tepidibacter</taxon>
    </lineage>
</organism>
<reference evidence="3" key="1">
    <citation type="submission" date="2016-11" db="EMBL/GenBank/DDBJ databases">
        <authorList>
            <person name="Varghese N."/>
            <person name="Submissions S."/>
        </authorList>
    </citation>
    <scope>NUCLEOTIDE SEQUENCE [LARGE SCALE GENOMIC DNA]</scope>
    <source>
        <strain evidence="3">DSM 15285</strain>
    </source>
</reference>
<feature type="transmembrane region" description="Helical" evidence="1">
    <location>
        <begin position="71"/>
        <end position="92"/>
    </location>
</feature>
<dbReference type="OrthoDB" id="307768at2"/>
<evidence type="ECO:0000313" key="3">
    <source>
        <dbReference type="Proteomes" id="UP000242520"/>
    </source>
</evidence>
<dbReference type="AlphaFoldDB" id="A0A1M5QIH9"/>
<accession>A0A1M5QIH9</accession>
<evidence type="ECO:0000313" key="2">
    <source>
        <dbReference type="EMBL" id="SHH13937.1"/>
    </source>
</evidence>
<name>A0A1M5QIH9_9FIRM</name>
<protein>
    <submittedName>
        <fullName evidence="2">Positive regulator of sigma(E), RseC/MucC</fullName>
    </submittedName>
</protein>
<evidence type="ECO:0000256" key="1">
    <source>
        <dbReference type="SAM" id="Phobius"/>
    </source>
</evidence>
<proteinExistence type="predicted"/>
<keyword evidence="1" id="KW-1133">Transmembrane helix</keyword>
<sequence>MRQTGVVVDKNENMAILKIQRHSACASCGACGMGSGESKDITIEALNKADANIGDFVEVDINAPNVLKAAIIAYVIPLFMLLVGIIVSDKILKFINYNKNIETMSAIIGFGFMVMAFVIIKVYEPRLKKSEEYIPIITNVINQK</sequence>